<evidence type="ECO:0000313" key="2">
    <source>
        <dbReference type="Proteomes" id="UP000518887"/>
    </source>
</evidence>
<dbReference type="RefSeq" id="WP_184659910.1">
    <property type="nucleotide sequence ID" value="NZ_CP031518.1"/>
</dbReference>
<dbReference type="Proteomes" id="UP000518887">
    <property type="component" value="Unassembled WGS sequence"/>
</dbReference>
<proteinExistence type="predicted"/>
<dbReference type="AlphaFoldDB" id="A0A7W8G9X0"/>
<protein>
    <submittedName>
        <fullName evidence="1">Uncharacterized protein</fullName>
    </submittedName>
</protein>
<gene>
    <name evidence="1" type="ORF">HNP76_001919</name>
</gene>
<comment type="caution">
    <text evidence="1">The sequence shown here is derived from an EMBL/GenBank/DDBJ whole genome shotgun (WGS) entry which is preliminary data.</text>
</comment>
<sequence>MNNQSKKENQEQKALERCEALAELVLGVKDKYKNATDNQKAFIETTIGAALWYLPELENSFTGYISINCLKTFKDGKPKISEEHLFPRKISARELLKEKEINGNKVFSLYKEKFCKLCFVTSEENKQAKTHQKPENFEPHDLIKIYNMANISLIKITKEEYNQLKKKNKDILNELLNRLPIKEILL</sequence>
<dbReference type="EMBL" id="JACHFQ010000006">
    <property type="protein sequence ID" value="MBB5226538.1"/>
    <property type="molecule type" value="Genomic_DNA"/>
</dbReference>
<accession>A0A7W8G9X0</accession>
<name>A0A7W8G9X0_9SPIR</name>
<evidence type="ECO:0000313" key="1">
    <source>
        <dbReference type="EMBL" id="MBB5226538.1"/>
    </source>
</evidence>
<organism evidence="1 2">
    <name type="scientific">Treponema ruminis</name>
    <dbReference type="NCBI Taxonomy" id="744515"/>
    <lineage>
        <taxon>Bacteria</taxon>
        <taxon>Pseudomonadati</taxon>
        <taxon>Spirochaetota</taxon>
        <taxon>Spirochaetia</taxon>
        <taxon>Spirochaetales</taxon>
        <taxon>Treponemataceae</taxon>
        <taxon>Treponema</taxon>
    </lineage>
</organism>
<reference evidence="1 2" key="1">
    <citation type="submission" date="2020-08" db="EMBL/GenBank/DDBJ databases">
        <title>Genomic Encyclopedia of Type Strains, Phase IV (KMG-IV): sequencing the most valuable type-strain genomes for metagenomic binning, comparative biology and taxonomic classification.</title>
        <authorList>
            <person name="Goeker M."/>
        </authorList>
    </citation>
    <scope>NUCLEOTIDE SEQUENCE [LARGE SCALE GENOMIC DNA]</scope>
    <source>
        <strain evidence="1 2">DSM 103462</strain>
    </source>
</reference>
<keyword evidence="2" id="KW-1185">Reference proteome</keyword>